<dbReference type="InterPro" id="IPR052895">
    <property type="entry name" value="HetReg/Transcr_Mod"/>
</dbReference>
<keyword evidence="2" id="KW-1185">Reference proteome</keyword>
<evidence type="ECO:0000313" key="2">
    <source>
        <dbReference type="Proteomes" id="UP000566819"/>
    </source>
</evidence>
<proteinExistence type="predicted"/>
<dbReference type="Proteomes" id="UP000566819">
    <property type="component" value="Unassembled WGS sequence"/>
</dbReference>
<name>A0A8H4QTN4_9HELO</name>
<comment type="caution">
    <text evidence="1">The sequence shown here is derived from an EMBL/GenBank/DDBJ whole genome shotgun (WGS) entry which is preliminary data.</text>
</comment>
<dbReference type="PANTHER" id="PTHR24148">
    <property type="entry name" value="ANKYRIN REPEAT DOMAIN-CONTAINING PROTEIN 39 HOMOLOG-RELATED"/>
    <property type="match status" value="1"/>
</dbReference>
<gene>
    <name evidence="1" type="ORF">G7Y89_g15137</name>
</gene>
<accession>A0A8H4QTN4</accession>
<protein>
    <submittedName>
        <fullName evidence="1">Uncharacterized protein</fullName>
    </submittedName>
</protein>
<sequence>MEGFLDLSLRPLVNLFRRLYFRHRWVIQEIVKSKHVVAVCERETIPWISVEKAATRLVTQGLVVLITSGEDKKIRITSVKSLGLIRTGRAERPLSHIINGACLCEWAHPNDRLYSLLGLASNLHEYGNIKPDYTASHVDVVRKFAASSILIKGELDLLPPCSISESPFPSWVQQFDKYNVMGAINLQGQP</sequence>
<organism evidence="1 2">
    <name type="scientific">Cudoniella acicularis</name>
    <dbReference type="NCBI Taxonomy" id="354080"/>
    <lineage>
        <taxon>Eukaryota</taxon>
        <taxon>Fungi</taxon>
        <taxon>Dikarya</taxon>
        <taxon>Ascomycota</taxon>
        <taxon>Pezizomycotina</taxon>
        <taxon>Leotiomycetes</taxon>
        <taxon>Helotiales</taxon>
        <taxon>Tricladiaceae</taxon>
        <taxon>Cudoniella</taxon>
    </lineage>
</organism>
<reference evidence="1 2" key="1">
    <citation type="submission" date="2020-03" db="EMBL/GenBank/DDBJ databases">
        <title>Draft Genome Sequence of Cudoniella acicularis.</title>
        <authorList>
            <person name="Buettner E."/>
            <person name="Kellner H."/>
        </authorList>
    </citation>
    <scope>NUCLEOTIDE SEQUENCE [LARGE SCALE GENOMIC DNA]</scope>
    <source>
        <strain evidence="1 2">DSM 108380</strain>
    </source>
</reference>
<dbReference type="OrthoDB" id="2157530at2759"/>
<evidence type="ECO:0000313" key="1">
    <source>
        <dbReference type="EMBL" id="KAF4617011.1"/>
    </source>
</evidence>
<dbReference type="EMBL" id="JAAMPI010002222">
    <property type="protein sequence ID" value="KAF4617011.1"/>
    <property type="molecule type" value="Genomic_DNA"/>
</dbReference>
<dbReference type="PANTHER" id="PTHR24148:SF64">
    <property type="entry name" value="HETEROKARYON INCOMPATIBILITY DOMAIN-CONTAINING PROTEIN"/>
    <property type="match status" value="1"/>
</dbReference>
<dbReference type="AlphaFoldDB" id="A0A8H4QTN4"/>